<evidence type="ECO:0000313" key="6">
    <source>
        <dbReference type="EMBL" id="SHM72172.1"/>
    </source>
</evidence>
<dbReference type="GO" id="GO:0000156">
    <property type="term" value="F:phosphorelay response regulator activity"/>
    <property type="evidence" value="ECO:0007669"/>
    <property type="project" value="InterPro"/>
</dbReference>
<dbReference type="Gene3D" id="2.40.50.1020">
    <property type="entry name" value="LytTr DNA-binding domain"/>
    <property type="match status" value="1"/>
</dbReference>
<name>A0A1M7L4F8_9FIRM</name>
<evidence type="ECO:0000256" key="2">
    <source>
        <dbReference type="ARBA" id="ARBA00024867"/>
    </source>
</evidence>
<dbReference type="PROSITE" id="PS50930">
    <property type="entry name" value="HTH_LYTTR"/>
    <property type="match status" value="1"/>
</dbReference>
<proteinExistence type="predicted"/>
<keyword evidence="7" id="KW-1185">Reference proteome</keyword>
<evidence type="ECO:0000259" key="5">
    <source>
        <dbReference type="PROSITE" id="PS50930"/>
    </source>
</evidence>
<dbReference type="STRING" id="1120996.SAMN02746066_03030"/>
<dbReference type="InterPro" id="IPR011006">
    <property type="entry name" value="CheY-like_superfamily"/>
</dbReference>
<feature type="modified residue" description="4-aspartylphosphate" evidence="3">
    <location>
        <position position="58"/>
    </location>
</feature>
<dbReference type="GO" id="GO:0003677">
    <property type="term" value="F:DNA binding"/>
    <property type="evidence" value="ECO:0007669"/>
    <property type="project" value="InterPro"/>
</dbReference>
<evidence type="ECO:0000313" key="7">
    <source>
        <dbReference type="Proteomes" id="UP000184038"/>
    </source>
</evidence>
<feature type="domain" description="Response regulatory" evidence="4">
    <location>
        <begin position="3"/>
        <end position="121"/>
    </location>
</feature>
<evidence type="ECO:0000256" key="3">
    <source>
        <dbReference type="PROSITE-ProRule" id="PRU00169"/>
    </source>
</evidence>
<feature type="domain" description="HTH LytTR-type" evidence="5">
    <location>
        <begin position="136"/>
        <end position="231"/>
    </location>
</feature>
<dbReference type="RefSeq" id="WP_073289223.1">
    <property type="nucleotide sequence ID" value="NZ_FRCP01000015.1"/>
</dbReference>
<dbReference type="EMBL" id="FRCP01000015">
    <property type="protein sequence ID" value="SHM72172.1"/>
    <property type="molecule type" value="Genomic_DNA"/>
</dbReference>
<dbReference type="CDD" id="cd00156">
    <property type="entry name" value="REC"/>
    <property type="match status" value="1"/>
</dbReference>
<dbReference type="InterPro" id="IPR046947">
    <property type="entry name" value="LytR-like"/>
</dbReference>
<dbReference type="OrthoDB" id="9802383at2"/>
<reference evidence="6 7" key="1">
    <citation type="submission" date="2016-11" db="EMBL/GenBank/DDBJ databases">
        <authorList>
            <person name="Jaros S."/>
            <person name="Januszkiewicz K."/>
            <person name="Wedrychowicz H."/>
        </authorList>
    </citation>
    <scope>NUCLEOTIDE SEQUENCE [LARGE SCALE GENOMIC DNA]</scope>
    <source>
        <strain evidence="6 7">DSM 15930</strain>
    </source>
</reference>
<gene>
    <name evidence="6" type="ORF">SAMN02746066_03030</name>
</gene>
<sequence length="237" mass="27796">MLRIAICDDDQALLHSYKNRIKALFESKHVDAIIFDYTKGSKLITECKEVAFDLIFLDIDMPEMSGFDVAEKINDINADTVIIFVTNEEQLVYRSLRYSPFRFIRKAYFVAELSEAIISFLDMYLKRNKTQVFNCINGEIVAINIKDIMYIESNKHKVTVYTQKKDIVTKAKIGELEENLKDFGFIRVHIGYLINMKYIFSIEKTEIIFVNQTSVPMSRHRTEQVKTEFHKYIRSDL</sequence>
<comment type="function">
    <text evidence="2">May play the central regulatory role in sporulation. It may be an element of the effector pathway responsible for the activation of sporulation genes in response to nutritional stress. Spo0A may act in concert with spo0H (a sigma factor) to control the expression of some genes that are critical to the sporulation process.</text>
</comment>
<dbReference type="InterPro" id="IPR001789">
    <property type="entry name" value="Sig_transdc_resp-reg_receiver"/>
</dbReference>
<protein>
    <recommendedName>
        <fullName evidence="1">Stage 0 sporulation protein A homolog</fullName>
    </recommendedName>
</protein>
<dbReference type="InterPro" id="IPR007492">
    <property type="entry name" value="LytTR_DNA-bd_dom"/>
</dbReference>
<dbReference type="PROSITE" id="PS50110">
    <property type="entry name" value="RESPONSE_REGULATORY"/>
    <property type="match status" value="1"/>
</dbReference>
<dbReference type="Pfam" id="PF00072">
    <property type="entry name" value="Response_reg"/>
    <property type="match status" value="1"/>
</dbReference>
<dbReference type="PANTHER" id="PTHR37299:SF1">
    <property type="entry name" value="STAGE 0 SPORULATION PROTEIN A HOMOLOG"/>
    <property type="match status" value="1"/>
</dbReference>
<organism evidence="6 7">
    <name type="scientific">Anaerosporobacter mobilis DSM 15930</name>
    <dbReference type="NCBI Taxonomy" id="1120996"/>
    <lineage>
        <taxon>Bacteria</taxon>
        <taxon>Bacillati</taxon>
        <taxon>Bacillota</taxon>
        <taxon>Clostridia</taxon>
        <taxon>Lachnospirales</taxon>
        <taxon>Lachnospiraceae</taxon>
        <taxon>Anaerosporobacter</taxon>
    </lineage>
</organism>
<keyword evidence="3" id="KW-0597">Phosphoprotein</keyword>
<dbReference type="SUPFAM" id="SSF52172">
    <property type="entry name" value="CheY-like"/>
    <property type="match status" value="1"/>
</dbReference>
<dbReference type="PANTHER" id="PTHR37299">
    <property type="entry name" value="TRANSCRIPTIONAL REGULATOR-RELATED"/>
    <property type="match status" value="1"/>
</dbReference>
<evidence type="ECO:0000256" key="1">
    <source>
        <dbReference type="ARBA" id="ARBA00018672"/>
    </source>
</evidence>
<accession>A0A1M7L4F8</accession>
<dbReference type="Gene3D" id="3.40.50.2300">
    <property type="match status" value="1"/>
</dbReference>
<dbReference type="Proteomes" id="UP000184038">
    <property type="component" value="Unassembled WGS sequence"/>
</dbReference>
<evidence type="ECO:0000259" key="4">
    <source>
        <dbReference type="PROSITE" id="PS50110"/>
    </source>
</evidence>
<dbReference type="Pfam" id="PF04397">
    <property type="entry name" value="LytTR"/>
    <property type="match status" value="1"/>
</dbReference>
<dbReference type="SMART" id="SM00850">
    <property type="entry name" value="LytTR"/>
    <property type="match status" value="1"/>
</dbReference>
<dbReference type="SMART" id="SM00448">
    <property type="entry name" value="REC"/>
    <property type="match status" value="1"/>
</dbReference>
<dbReference type="AlphaFoldDB" id="A0A1M7L4F8"/>